<dbReference type="EMBL" id="SSSN01000005">
    <property type="protein sequence ID" value="THG34443.1"/>
    <property type="molecule type" value="Genomic_DNA"/>
</dbReference>
<dbReference type="SUPFAM" id="SSF69118">
    <property type="entry name" value="AhpD-like"/>
    <property type="match status" value="1"/>
</dbReference>
<dbReference type="Proteomes" id="UP000307380">
    <property type="component" value="Unassembled WGS sequence"/>
</dbReference>
<name>A0A4S4FUP9_9MICO</name>
<organism evidence="1 2">
    <name type="scientific">Orlajensenia flava</name>
    <dbReference type="NCBI Taxonomy" id="2565934"/>
    <lineage>
        <taxon>Bacteria</taxon>
        <taxon>Bacillati</taxon>
        <taxon>Actinomycetota</taxon>
        <taxon>Actinomycetes</taxon>
        <taxon>Micrococcales</taxon>
        <taxon>Microbacteriaceae</taxon>
        <taxon>Orlajensenia</taxon>
    </lineage>
</organism>
<proteinExistence type="predicted"/>
<dbReference type="InterPro" id="IPR029032">
    <property type="entry name" value="AhpD-like"/>
</dbReference>
<accession>A0A4S4FUP9</accession>
<dbReference type="Gene3D" id="1.20.1290.10">
    <property type="entry name" value="AhpD-like"/>
    <property type="match status" value="1"/>
</dbReference>
<reference evidence="1 2" key="1">
    <citation type="submission" date="2019-04" db="EMBL/GenBank/DDBJ databases">
        <authorList>
            <person name="Jiang L."/>
        </authorList>
    </citation>
    <scope>NUCLEOTIDE SEQUENCE [LARGE SCALE GENOMIC DNA]</scope>
    <source>
        <strain evidence="1 2">YIM 131861</strain>
    </source>
</reference>
<dbReference type="AlphaFoldDB" id="A0A4S4FUP9"/>
<dbReference type="PANTHER" id="PTHR35446:SF2">
    <property type="entry name" value="CARBOXYMUCONOLACTONE DECARBOXYLASE-LIKE DOMAIN-CONTAINING PROTEIN"/>
    <property type="match status" value="1"/>
</dbReference>
<keyword evidence="2" id="KW-1185">Reference proteome</keyword>
<evidence type="ECO:0000313" key="2">
    <source>
        <dbReference type="Proteomes" id="UP000307380"/>
    </source>
</evidence>
<gene>
    <name evidence="1" type="ORF">E6C70_09260</name>
</gene>
<comment type="caution">
    <text evidence="1">The sequence shown here is derived from an EMBL/GenBank/DDBJ whole genome shotgun (WGS) entry which is preliminary data.</text>
</comment>
<dbReference type="PANTHER" id="PTHR35446">
    <property type="entry name" value="SI:CH211-175M2.5"/>
    <property type="match status" value="1"/>
</dbReference>
<dbReference type="RefSeq" id="WP_136424241.1">
    <property type="nucleotide sequence ID" value="NZ_SSSN01000005.1"/>
</dbReference>
<protein>
    <submittedName>
        <fullName evidence="1">Carboxymuconolactone decarboxylase family protein</fullName>
    </submittedName>
</protein>
<evidence type="ECO:0000313" key="1">
    <source>
        <dbReference type="EMBL" id="THG34443.1"/>
    </source>
</evidence>
<dbReference type="OrthoDB" id="153253at2"/>
<sequence>MSIIRTADPDEVTGLTAQLYEEDLEDLGYVPAHTRVMATNPDAVRAYEALIGAISSGLGARRYELVTLAAAKAIGSNACRLAHGRKSLSLFDEDQLERIARDHHDAGLSDAEVELMDFAARLSTAGSASMTDDDTLRLRSVGFTDREIVDIALAASARNYYSRALHALNVEVDVPPGLSTRLREALTAPEAPRADADYP</sequence>